<organism evidence="8 9">
    <name type="scientific">Xylanibacter ruminicola</name>
    <name type="common">Prevotella ruminicola</name>
    <dbReference type="NCBI Taxonomy" id="839"/>
    <lineage>
        <taxon>Bacteria</taxon>
        <taxon>Pseudomonadati</taxon>
        <taxon>Bacteroidota</taxon>
        <taxon>Bacteroidia</taxon>
        <taxon>Bacteroidales</taxon>
        <taxon>Prevotellaceae</taxon>
        <taxon>Xylanibacter</taxon>
    </lineage>
</organism>
<feature type="domain" description="Extracellular endo-alpha-(1-&gt;5)-L-arabinanase C-terminal" evidence="7">
    <location>
        <begin position="434"/>
        <end position="545"/>
    </location>
</feature>
<evidence type="ECO:0000313" key="9">
    <source>
        <dbReference type="Proteomes" id="UP000763088"/>
    </source>
</evidence>
<dbReference type="GO" id="GO:0004553">
    <property type="term" value="F:hydrolase activity, hydrolyzing O-glycosyl compounds"/>
    <property type="evidence" value="ECO:0007669"/>
    <property type="project" value="InterPro"/>
</dbReference>
<evidence type="ECO:0000256" key="2">
    <source>
        <dbReference type="ARBA" id="ARBA00009865"/>
    </source>
</evidence>
<dbReference type="PANTHER" id="PTHR43301">
    <property type="entry name" value="ARABINAN ENDO-1,5-ALPHA-L-ARABINOSIDASE"/>
    <property type="match status" value="1"/>
</dbReference>
<sequence>MKRIFLYIIAILLPMTSVAYQLSRVSVHDPSVVWDPVSKNYYIFGSQRAVAKSADLMTWVEVKKGKLDDNSLIGVPWKTASSNNDFSKNAFTTPQVTKVKKGGVEVSLPNFDAQAWSKRGNNNYNISGNLWAPDVIWNPVLQKWCMYMSVNGDAWFSSIVLLTADDIEGPYQYQAPVIISGFKNGTSYKDTDLELVIGEQSSLPDRYDVGNSWGNRWPNNIDPCVFYDEDGKLWMSYGSWSGGIWMIELDENTGLRDYDVEYTLTGSGDDITQDPYFGKKIAGGHYVSGEASYIEYIGGYYFLFVTNGGLAAGGNPNDYNNGGYQMRVFRSENPDGPYKDSNNINAVYNSYQLNFGPNAVSNRGVNIFGAYTNWGNQAKGNYGERSQGHNSIIAAEDGRTYLVYHTRFQNLGEGHQVRVHQVFQNKDGWLVAAPFEYTGESVTSADIATTQQVSIDKIPGTYKLLIHKYKLNHMTKEAAEPVEVTLTADKKITGDLKGTWAITEGTSYMNMVIGGIAYRGVMVEQTLEMKDTKTIAFTGLAYKANGTDGVTIWAYQTEASSTGITDIEVNSKSTTSAYFDMSGRRINNPQRKGIYIRNGKKYIVK</sequence>
<evidence type="ECO:0000256" key="4">
    <source>
        <dbReference type="ARBA" id="ARBA00023295"/>
    </source>
</evidence>
<dbReference type="Pfam" id="PF16369">
    <property type="entry name" value="GH43_C"/>
    <property type="match status" value="1"/>
</dbReference>
<dbReference type="AlphaFoldDB" id="A0A928BR78"/>
<dbReference type="Gene3D" id="2.115.10.20">
    <property type="entry name" value="Glycosyl hydrolase domain, family 43"/>
    <property type="match status" value="1"/>
</dbReference>
<name>A0A928BR78_XYLRU</name>
<dbReference type="InterPro" id="IPR006710">
    <property type="entry name" value="Glyco_hydro_43"/>
</dbReference>
<evidence type="ECO:0000313" key="8">
    <source>
        <dbReference type="EMBL" id="MBE6265527.1"/>
    </source>
</evidence>
<reference evidence="8" key="1">
    <citation type="submission" date="2019-04" db="EMBL/GenBank/DDBJ databases">
        <title>Evolution of Biomass-Degrading Anaerobic Consortia Revealed by Metagenomics.</title>
        <authorList>
            <person name="Peng X."/>
        </authorList>
    </citation>
    <scope>NUCLEOTIDE SEQUENCE</scope>
    <source>
        <strain evidence="8">SIG141</strain>
    </source>
</reference>
<evidence type="ECO:0000256" key="6">
    <source>
        <dbReference type="PIRSR" id="PIRSR606710-2"/>
    </source>
</evidence>
<comment type="similarity">
    <text evidence="2">Belongs to the glycosyl hydrolase 43 family.</text>
</comment>
<dbReference type="Pfam" id="PF04616">
    <property type="entry name" value="Glyco_hydro_43"/>
    <property type="match status" value="1"/>
</dbReference>
<comment type="pathway">
    <text evidence="1">Glycan metabolism; L-arabinan degradation.</text>
</comment>
<feature type="active site" description="Proton acceptor" evidence="5">
    <location>
        <position position="29"/>
    </location>
</feature>
<feature type="active site" description="Proton donor" evidence="5">
    <location>
        <position position="290"/>
    </location>
</feature>
<dbReference type="InterPro" id="IPR050727">
    <property type="entry name" value="GH43_arabinanases"/>
</dbReference>
<protein>
    <submittedName>
        <fullName evidence="8">Glycoside hydrolase family 43 protein</fullName>
    </submittedName>
</protein>
<evidence type="ECO:0000256" key="5">
    <source>
        <dbReference type="PIRSR" id="PIRSR606710-1"/>
    </source>
</evidence>
<feature type="site" description="Important for catalytic activity, responsible for pKa modulation of the active site Glu and correct orientation of both the proton donor and substrate" evidence="6">
    <location>
        <position position="222"/>
    </location>
</feature>
<evidence type="ECO:0000256" key="1">
    <source>
        <dbReference type="ARBA" id="ARBA00004834"/>
    </source>
</evidence>
<comment type="caution">
    <text evidence="8">The sequence shown here is derived from an EMBL/GenBank/DDBJ whole genome shotgun (WGS) entry which is preliminary data.</text>
</comment>
<gene>
    <name evidence="8" type="ORF">E7102_03505</name>
</gene>
<dbReference type="Gene3D" id="2.40.128.10">
    <property type="match status" value="1"/>
</dbReference>
<dbReference type="GO" id="GO:0005975">
    <property type="term" value="P:carbohydrate metabolic process"/>
    <property type="evidence" value="ECO:0007669"/>
    <property type="project" value="InterPro"/>
</dbReference>
<dbReference type="InterPro" id="IPR032291">
    <property type="entry name" value="Abn2_C"/>
</dbReference>
<dbReference type="CDD" id="cd18832">
    <property type="entry name" value="GH43_GsAbnA-like"/>
    <property type="match status" value="1"/>
</dbReference>
<proteinExistence type="inferred from homology"/>
<evidence type="ECO:0000256" key="3">
    <source>
        <dbReference type="ARBA" id="ARBA00022801"/>
    </source>
</evidence>
<dbReference type="PANTHER" id="PTHR43301:SF3">
    <property type="entry name" value="ARABINAN ENDO-1,5-ALPHA-L-ARABINOSIDASE A-RELATED"/>
    <property type="match status" value="1"/>
</dbReference>
<dbReference type="InterPro" id="IPR023296">
    <property type="entry name" value="Glyco_hydro_beta-prop_sf"/>
</dbReference>
<keyword evidence="4" id="KW-0326">Glycosidase</keyword>
<accession>A0A928BR78</accession>
<keyword evidence="3 8" id="KW-0378">Hydrolase</keyword>
<dbReference type="SUPFAM" id="SSF75005">
    <property type="entry name" value="Arabinanase/levansucrase/invertase"/>
    <property type="match status" value="1"/>
</dbReference>
<evidence type="ECO:0000259" key="7">
    <source>
        <dbReference type="Pfam" id="PF16369"/>
    </source>
</evidence>
<dbReference type="Proteomes" id="UP000763088">
    <property type="component" value="Unassembled WGS sequence"/>
</dbReference>
<dbReference type="EMBL" id="SUYD01000003">
    <property type="protein sequence ID" value="MBE6265527.1"/>
    <property type="molecule type" value="Genomic_DNA"/>
</dbReference>